<dbReference type="GO" id="GO:0016020">
    <property type="term" value="C:membrane"/>
    <property type="evidence" value="ECO:0007669"/>
    <property type="project" value="UniProtKB-SubCell"/>
</dbReference>
<keyword evidence="3 6" id="KW-0812">Transmembrane</keyword>
<organism evidence="7">
    <name type="scientific">Araucaria cunninghamii</name>
    <name type="common">Hoop pine</name>
    <name type="synonym">Moreton Bay pine</name>
    <dbReference type="NCBI Taxonomy" id="56994"/>
    <lineage>
        <taxon>Eukaryota</taxon>
        <taxon>Viridiplantae</taxon>
        <taxon>Streptophyta</taxon>
        <taxon>Embryophyta</taxon>
        <taxon>Tracheophyta</taxon>
        <taxon>Spermatophyta</taxon>
        <taxon>Pinopsida</taxon>
        <taxon>Pinidae</taxon>
        <taxon>Conifers II</taxon>
        <taxon>Araucariales</taxon>
        <taxon>Araucariaceae</taxon>
        <taxon>Araucaria</taxon>
    </lineage>
</organism>
<protein>
    <submittedName>
        <fullName evidence="7">Uncharacterized protein</fullName>
    </submittedName>
</protein>
<reference evidence="7" key="1">
    <citation type="submission" date="2015-03" db="EMBL/GenBank/DDBJ databases">
        <title>A transcriptome of Araucaria cunninghamii, an australian fine timber species.</title>
        <authorList>
            <person name="Jing Yi C.J.Y."/>
            <person name="Yin San L.Y.S."/>
            <person name="Abdul Karim S.S."/>
            <person name="Wan Azmi N.N."/>
            <person name="Hercus R.R."/>
            <person name="Croft L.L."/>
        </authorList>
    </citation>
    <scope>NUCLEOTIDE SEQUENCE</scope>
    <source>
        <strain evidence="7">MI0301</strain>
        <tissue evidence="7">Leaf</tissue>
    </source>
</reference>
<keyword evidence="4 6" id="KW-1133">Transmembrane helix</keyword>
<evidence type="ECO:0000256" key="5">
    <source>
        <dbReference type="ARBA" id="ARBA00023136"/>
    </source>
</evidence>
<proteinExistence type="inferred from homology"/>
<accession>A0A0D6R867</accession>
<evidence type="ECO:0000256" key="3">
    <source>
        <dbReference type="ARBA" id="ARBA00022692"/>
    </source>
</evidence>
<evidence type="ECO:0000256" key="4">
    <source>
        <dbReference type="ARBA" id="ARBA00022989"/>
    </source>
</evidence>
<comment type="subcellular location">
    <subcellularLocation>
        <location evidence="1">Membrane</location>
        <topology evidence="1">Multi-pass membrane protein</topology>
    </subcellularLocation>
</comment>
<evidence type="ECO:0000313" key="7">
    <source>
        <dbReference type="EMBL" id="JAG98508.1"/>
    </source>
</evidence>
<dbReference type="EMBL" id="GCKF01023617">
    <property type="protein sequence ID" value="JAG98508.1"/>
    <property type="molecule type" value="Transcribed_RNA"/>
</dbReference>
<sequence length="216" mass="25179">MLRAWNWYQRQLAIRPVPTQIVSSGFLWAAGDIAAQYVSFSTNQRPHLSTDKEGKQFKIDWKRVATTSMFGFGFVGPVGHFWYEGLEHITKHRFRLRPSSLQFVTAKLAADTLLFGPVHLLVFFTYMGLASGKNLYQVKEDVKRDFLPAFLMEGGTWTLVQTVNFRFVPVRYQLLYVNFFCLLDSAFLSWFDQQEDASWKRWLKSLLSAETQRNQK</sequence>
<dbReference type="GO" id="GO:0005737">
    <property type="term" value="C:cytoplasm"/>
    <property type="evidence" value="ECO:0007669"/>
    <property type="project" value="TreeGrafter"/>
</dbReference>
<dbReference type="AlphaFoldDB" id="A0A0D6R867"/>
<dbReference type="PANTHER" id="PTHR11266:SF17">
    <property type="entry name" value="PROTEIN MPV17"/>
    <property type="match status" value="1"/>
</dbReference>
<evidence type="ECO:0000256" key="2">
    <source>
        <dbReference type="ARBA" id="ARBA00006824"/>
    </source>
</evidence>
<feature type="transmembrane region" description="Helical" evidence="6">
    <location>
        <begin position="64"/>
        <end position="83"/>
    </location>
</feature>
<evidence type="ECO:0000256" key="1">
    <source>
        <dbReference type="ARBA" id="ARBA00004141"/>
    </source>
</evidence>
<keyword evidence="5 6" id="KW-0472">Membrane</keyword>
<evidence type="ECO:0000256" key="6">
    <source>
        <dbReference type="RuleBase" id="RU363053"/>
    </source>
</evidence>
<feature type="transmembrane region" description="Helical" evidence="6">
    <location>
        <begin position="103"/>
        <end position="126"/>
    </location>
</feature>
<dbReference type="Pfam" id="PF04117">
    <property type="entry name" value="Mpv17_PMP22"/>
    <property type="match status" value="1"/>
</dbReference>
<dbReference type="PANTHER" id="PTHR11266">
    <property type="entry name" value="PEROXISOMAL MEMBRANE PROTEIN 2, PXMP2 MPV17"/>
    <property type="match status" value="1"/>
</dbReference>
<comment type="similarity">
    <text evidence="2 6">Belongs to the peroxisomal membrane protein PXMP2/4 family.</text>
</comment>
<name>A0A0D6R867_ARACU</name>
<dbReference type="InterPro" id="IPR007248">
    <property type="entry name" value="Mpv17_PMP22"/>
</dbReference>